<dbReference type="InterPro" id="IPR037525">
    <property type="entry name" value="Velvet_dom"/>
</dbReference>
<feature type="region of interest" description="Disordered" evidence="5">
    <location>
        <begin position="216"/>
        <end position="238"/>
    </location>
</feature>
<keyword evidence="3" id="KW-0804">Transcription</keyword>
<evidence type="ECO:0000313" key="7">
    <source>
        <dbReference type="EMBL" id="KIY49718.1"/>
    </source>
</evidence>
<feature type="region of interest" description="Disordered" evidence="5">
    <location>
        <begin position="82"/>
        <end position="106"/>
    </location>
</feature>
<feature type="compositionally biased region" description="Polar residues" evidence="5">
    <location>
        <begin position="86"/>
        <end position="106"/>
    </location>
</feature>
<dbReference type="OrthoDB" id="5599552at2759"/>
<evidence type="ECO:0000256" key="2">
    <source>
        <dbReference type="ARBA" id="ARBA00023015"/>
    </source>
</evidence>
<dbReference type="PANTHER" id="PTHR33572:SF3">
    <property type="entry name" value="VELVET COMPLEX SUBUNIT B"/>
    <property type="match status" value="1"/>
</dbReference>
<dbReference type="GO" id="GO:0005634">
    <property type="term" value="C:nucleus"/>
    <property type="evidence" value="ECO:0007669"/>
    <property type="project" value="UniProtKB-SubCell"/>
</dbReference>
<name>A0A0D7AFU0_9AGAR</name>
<comment type="subcellular location">
    <subcellularLocation>
        <location evidence="1">Nucleus</location>
    </subcellularLocation>
</comment>
<feature type="non-terminal residue" evidence="7">
    <location>
        <position position="1"/>
    </location>
</feature>
<keyword evidence="4" id="KW-0539">Nucleus</keyword>
<gene>
    <name evidence="7" type="ORF">FISHEDRAFT_40615</name>
</gene>
<evidence type="ECO:0000313" key="8">
    <source>
        <dbReference type="Proteomes" id="UP000054144"/>
    </source>
</evidence>
<dbReference type="InterPro" id="IPR021740">
    <property type="entry name" value="Velvet"/>
</dbReference>
<sequence>SYGQFAGKMVRAELYEIQKADLGRKYAKVDRRSIEPPPVVVLRLFEVDPVTGAEHEIDSYHDIVSPGFLCSVDLLYGSEGPMPVASDSSESQAPHPQNYHAGSQNFPGNASNLTNNLVGSRLVQPCKIELDGKKVIVFVFTDLAVKIEGIFRLRYRMFDLFAMPTDQKMLTIQAEYCGGEFRIYSTKDFPGLPPSTDLTKRLAVFGVKLNVRETERKRKKRGDSDDLVAMSSIQPSHR</sequence>
<dbReference type="EMBL" id="KN881721">
    <property type="protein sequence ID" value="KIY49718.1"/>
    <property type="molecule type" value="Genomic_DNA"/>
</dbReference>
<dbReference type="PROSITE" id="PS51821">
    <property type="entry name" value="VELVET"/>
    <property type="match status" value="1"/>
</dbReference>
<protein>
    <recommendedName>
        <fullName evidence="6">Velvet domain-containing protein</fullName>
    </recommendedName>
</protein>
<accession>A0A0D7AFU0</accession>
<keyword evidence="8" id="KW-1185">Reference proteome</keyword>
<dbReference type="Gene3D" id="2.60.40.3960">
    <property type="entry name" value="Velvet domain"/>
    <property type="match status" value="1"/>
</dbReference>
<dbReference type="PANTHER" id="PTHR33572">
    <property type="entry name" value="SPORE DEVELOPMENT REGULATOR VOSA"/>
    <property type="match status" value="1"/>
</dbReference>
<keyword evidence="2" id="KW-0805">Transcription regulation</keyword>
<evidence type="ECO:0000256" key="5">
    <source>
        <dbReference type="SAM" id="MobiDB-lite"/>
    </source>
</evidence>
<dbReference type="InterPro" id="IPR038491">
    <property type="entry name" value="Velvet_dom_sf"/>
</dbReference>
<dbReference type="Proteomes" id="UP000054144">
    <property type="component" value="Unassembled WGS sequence"/>
</dbReference>
<feature type="domain" description="Velvet" evidence="6">
    <location>
        <begin position="7"/>
        <end position="212"/>
    </location>
</feature>
<evidence type="ECO:0000256" key="3">
    <source>
        <dbReference type="ARBA" id="ARBA00023163"/>
    </source>
</evidence>
<evidence type="ECO:0000256" key="1">
    <source>
        <dbReference type="ARBA" id="ARBA00004123"/>
    </source>
</evidence>
<evidence type="ECO:0000259" key="6">
    <source>
        <dbReference type="PROSITE" id="PS51821"/>
    </source>
</evidence>
<dbReference type="AlphaFoldDB" id="A0A0D7AFU0"/>
<dbReference type="Pfam" id="PF11754">
    <property type="entry name" value="Velvet"/>
    <property type="match status" value="1"/>
</dbReference>
<evidence type="ECO:0000256" key="4">
    <source>
        <dbReference type="ARBA" id="ARBA00023242"/>
    </source>
</evidence>
<organism evidence="7 8">
    <name type="scientific">Fistulina hepatica ATCC 64428</name>
    <dbReference type="NCBI Taxonomy" id="1128425"/>
    <lineage>
        <taxon>Eukaryota</taxon>
        <taxon>Fungi</taxon>
        <taxon>Dikarya</taxon>
        <taxon>Basidiomycota</taxon>
        <taxon>Agaricomycotina</taxon>
        <taxon>Agaricomycetes</taxon>
        <taxon>Agaricomycetidae</taxon>
        <taxon>Agaricales</taxon>
        <taxon>Fistulinaceae</taxon>
        <taxon>Fistulina</taxon>
    </lineage>
</organism>
<proteinExistence type="predicted"/>
<reference evidence="7 8" key="1">
    <citation type="journal article" date="2015" name="Fungal Genet. Biol.">
        <title>Evolution of novel wood decay mechanisms in Agaricales revealed by the genome sequences of Fistulina hepatica and Cylindrobasidium torrendii.</title>
        <authorList>
            <person name="Floudas D."/>
            <person name="Held B.W."/>
            <person name="Riley R."/>
            <person name="Nagy L.G."/>
            <person name="Koehler G."/>
            <person name="Ransdell A.S."/>
            <person name="Younus H."/>
            <person name="Chow J."/>
            <person name="Chiniquy J."/>
            <person name="Lipzen A."/>
            <person name="Tritt A."/>
            <person name="Sun H."/>
            <person name="Haridas S."/>
            <person name="LaButti K."/>
            <person name="Ohm R.A."/>
            <person name="Kues U."/>
            <person name="Blanchette R.A."/>
            <person name="Grigoriev I.V."/>
            <person name="Minto R.E."/>
            <person name="Hibbett D.S."/>
        </authorList>
    </citation>
    <scope>NUCLEOTIDE SEQUENCE [LARGE SCALE GENOMIC DNA]</scope>
    <source>
        <strain evidence="7 8">ATCC 64428</strain>
    </source>
</reference>